<comment type="caution">
    <text evidence="1">The sequence shown here is derived from an EMBL/GenBank/DDBJ whole genome shotgun (WGS) entry which is preliminary data.</text>
</comment>
<dbReference type="SUPFAM" id="SSF56112">
    <property type="entry name" value="Protein kinase-like (PK-like)"/>
    <property type="match status" value="1"/>
</dbReference>
<gene>
    <name evidence="1" type="ORF">A374_06471</name>
</gene>
<dbReference type="eggNOG" id="COG0515">
    <property type="taxonomic scope" value="Bacteria"/>
</dbReference>
<dbReference type="EMBL" id="AKKV01000022">
    <property type="protein sequence ID" value="EIT86222.1"/>
    <property type="molecule type" value="Genomic_DNA"/>
</dbReference>
<dbReference type="InterPro" id="IPR011009">
    <property type="entry name" value="Kinase-like_dom_sf"/>
</dbReference>
<organism evidence="1 2">
    <name type="scientific">Fictibacillus macauensis ZFHKF-1</name>
    <dbReference type="NCBI Taxonomy" id="1196324"/>
    <lineage>
        <taxon>Bacteria</taxon>
        <taxon>Bacillati</taxon>
        <taxon>Bacillota</taxon>
        <taxon>Bacilli</taxon>
        <taxon>Bacillales</taxon>
        <taxon>Fictibacillaceae</taxon>
        <taxon>Fictibacillus</taxon>
    </lineage>
</organism>
<dbReference type="Proteomes" id="UP000004080">
    <property type="component" value="Unassembled WGS sequence"/>
</dbReference>
<keyword evidence="2" id="KW-1185">Reference proteome</keyword>
<dbReference type="Gene3D" id="1.10.510.10">
    <property type="entry name" value="Transferase(Phosphotransferase) domain 1"/>
    <property type="match status" value="1"/>
</dbReference>
<sequence>MPKKLFKKKTITEKDVAKYSVIGDGSDGIVYQISSKKCVKLFFKEETCKLELRGLKAGKSSLALPKLYEYGDNYIVSEYIEGISLARYLKRGYKIDEALTKKILFVLKEFQRIGFTRWDTDARHVLICEKTGGLKIVDHKRAFGKTRRMPIKLMNDLDKLGGVTDFLTHVKKLNPALYPDWSTYYKEQLQPRNMS</sequence>
<evidence type="ECO:0000313" key="2">
    <source>
        <dbReference type="Proteomes" id="UP000004080"/>
    </source>
</evidence>
<dbReference type="PATRIC" id="fig|1196324.3.peg.1319"/>
<dbReference type="RefSeq" id="WP_007201391.1">
    <property type="nucleotide sequence ID" value="NZ_AKKV01000022.1"/>
</dbReference>
<reference evidence="1 2" key="1">
    <citation type="journal article" date="2012" name="J. Bacteriol.">
        <title>Genome of Bacillus macauensis ZFHKF-1, a Long-Chain-Forming Bacterium.</title>
        <authorList>
            <person name="Cai L."/>
            <person name="Zhang T."/>
        </authorList>
    </citation>
    <scope>NUCLEOTIDE SEQUENCE [LARGE SCALE GENOMIC DNA]</scope>
    <source>
        <strain evidence="1 2">ZFHKF-1</strain>
    </source>
</reference>
<protein>
    <recommendedName>
        <fullName evidence="3">Kinase</fullName>
    </recommendedName>
</protein>
<dbReference type="AlphaFoldDB" id="I8AK60"/>
<evidence type="ECO:0000313" key="1">
    <source>
        <dbReference type="EMBL" id="EIT86222.1"/>
    </source>
</evidence>
<name>I8AK60_9BACL</name>
<evidence type="ECO:0008006" key="3">
    <source>
        <dbReference type="Google" id="ProtNLM"/>
    </source>
</evidence>
<dbReference type="STRING" id="1196324.A374_06471"/>
<proteinExistence type="predicted"/>
<accession>I8AK60</accession>